<feature type="region of interest" description="Disordered" evidence="7">
    <location>
        <begin position="266"/>
        <end position="289"/>
    </location>
</feature>
<dbReference type="GO" id="GO:0006935">
    <property type="term" value="P:chemotaxis"/>
    <property type="evidence" value="ECO:0007669"/>
    <property type="project" value="InterPro"/>
</dbReference>
<dbReference type="AlphaFoldDB" id="A0A1T4WHX0"/>
<keyword evidence="3 8" id="KW-0812">Transmembrane</keyword>
<evidence type="ECO:0000313" key="11">
    <source>
        <dbReference type="Proteomes" id="UP000190027"/>
    </source>
</evidence>
<evidence type="ECO:0000256" key="7">
    <source>
        <dbReference type="SAM" id="MobiDB-lite"/>
    </source>
</evidence>
<feature type="transmembrane region" description="Helical" evidence="8">
    <location>
        <begin position="33"/>
        <end position="53"/>
    </location>
</feature>
<evidence type="ECO:0000256" key="1">
    <source>
        <dbReference type="ARBA" id="ARBA00004651"/>
    </source>
</evidence>
<evidence type="ECO:0000256" key="8">
    <source>
        <dbReference type="SAM" id="Phobius"/>
    </source>
</evidence>
<dbReference type="Pfam" id="PF01618">
    <property type="entry name" value="MotA_ExbB"/>
    <property type="match status" value="1"/>
</dbReference>
<dbReference type="GO" id="GO:0005886">
    <property type="term" value="C:plasma membrane"/>
    <property type="evidence" value="ECO:0007669"/>
    <property type="project" value="UniProtKB-SubCell"/>
</dbReference>
<evidence type="ECO:0000256" key="2">
    <source>
        <dbReference type="ARBA" id="ARBA00022475"/>
    </source>
</evidence>
<dbReference type="RefSeq" id="WP_078716489.1">
    <property type="nucleotide sequence ID" value="NZ_FUYC01000003.1"/>
</dbReference>
<sequence>MDKRNWFGIGLALVAFLSSFWLVGGIAAYWNLAALAVVLSGLAGALLLSYPFAEVRRAVSVVHEAYTVPLAVHGEIVSTLLDLSVRSKVDGVLSLEKMREKTTSAFLRNGLMFLVDNYKEQEIRDFMGTEMSFFAMRRQQSERIFRNMARTAPAFGVAGSVIGLIGLLMGISDTAVILETIPVAFLSTLYGVVLGSLILAPMAENVHFRTGSELLNQKLIMEGVVAISREQNPYKLEKKLCSFLSPEEREGHAKALRGLTRRYLARRREQENEEERGRMDGVQTPAKAS</sequence>
<gene>
    <name evidence="10" type="ORF">SAMN02745704_00900</name>
</gene>
<dbReference type="GO" id="GO:0015031">
    <property type="term" value="P:protein transport"/>
    <property type="evidence" value="ECO:0007669"/>
    <property type="project" value="UniProtKB-KW"/>
</dbReference>
<evidence type="ECO:0000256" key="4">
    <source>
        <dbReference type="ARBA" id="ARBA00022989"/>
    </source>
</evidence>
<keyword evidence="5 8" id="KW-0472">Membrane</keyword>
<reference evidence="10 11" key="1">
    <citation type="submission" date="2017-02" db="EMBL/GenBank/DDBJ databases">
        <authorList>
            <person name="Peterson S.W."/>
        </authorList>
    </citation>
    <scope>NUCLEOTIDE SEQUENCE [LARGE SCALE GENOMIC DNA]</scope>
    <source>
        <strain evidence="10 11">DSM 16080</strain>
    </source>
</reference>
<feature type="transmembrane region" description="Helical" evidence="8">
    <location>
        <begin position="183"/>
        <end position="203"/>
    </location>
</feature>
<keyword evidence="6" id="KW-0653">Protein transport</keyword>
<feature type="domain" description="MotA/TolQ/ExbB proton channel" evidence="9">
    <location>
        <begin position="101"/>
        <end position="207"/>
    </location>
</feature>
<dbReference type="OrthoDB" id="9806929at2"/>
<dbReference type="Proteomes" id="UP000190027">
    <property type="component" value="Unassembled WGS sequence"/>
</dbReference>
<evidence type="ECO:0000313" key="10">
    <source>
        <dbReference type="EMBL" id="SKA76924.1"/>
    </source>
</evidence>
<proteinExistence type="inferred from homology"/>
<keyword evidence="11" id="KW-1185">Reference proteome</keyword>
<dbReference type="EMBL" id="FUYC01000003">
    <property type="protein sequence ID" value="SKA76924.1"/>
    <property type="molecule type" value="Genomic_DNA"/>
</dbReference>
<name>A0A1T4WHX0_9BACT</name>
<keyword evidence="6" id="KW-0813">Transport</keyword>
<comment type="subcellular location">
    <subcellularLocation>
        <location evidence="1">Cell membrane</location>
        <topology evidence="1">Multi-pass membrane protein</topology>
    </subcellularLocation>
    <subcellularLocation>
        <location evidence="6">Membrane</location>
        <topology evidence="6">Multi-pass membrane protein</topology>
    </subcellularLocation>
</comment>
<evidence type="ECO:0000256" key="3">
    <source>
        <dbReference type="ARBA" id="ARBA00022692"/>
    </source>
</evidence>
<feature type="transmembrane region" description="Helical" evidence="8">
    <location>
        <begin position="152"/>
        <end position="171"/>
    </location>
</feature>
<dbReference type="GO" id="GO:0071978">
    <property type="term" value="P:bacterial-type flagellum-dependent swarming motility"/>
    <property type="evidence" value="ECO:0007669"/>
    <property type="project" value="InterPro"/>
</dbReference>
<feature type="compositionally biased region" description="Basic and acidic residues" evidence="7">
    <location>
        <begin position="266"/>
        <end position="279"/>
    </location>
</feature>
<evidence type="ECO:0000256" key="5">
    <source>
        <dbReference type="ARBA" id="ARBA00023136"/>
    </source>
</evidence>
<keyword evidence="2" id="KW-1003">Cell membrane</keyword>
<accession>A0A1T4WHX0</accession>
<dbReference type="InterPro" id="IPR047055">
    <property type="entry name" value="MotA-like"/>
</dbReference>
<protein>
    <submittedName>
        <fullName evidence="10">Chemotaxis protein MotA</fullName>
    </submittedName>
</protein>
<dbReference type="InterPro" id="IPR002898">
    <property type="entry name" value="MotA_ExbB_proton_chnl"/>
</dbReference>
<evidence type="ECO:0000259" key="9">
    <source>
        <dbReference type="Pfam" id="PF01618"/>
    </source>
</evidence>
<dbReference type="PANTHER" id="PTHR30433">
    <property type="entry name" value="CHEMOTAXIS PROTEIN MOTA"/>
    <property type="match status" value="1"/>
</dbReference>
<comment type="similarity">
    <text evidence="6">Belongs to the exbB/tolQ family.</text>
</comment>
<organism evidence="10 11">
    <name type="scientific">Paucidesulfovibrio gracilis DSM 16080</name>
    <dbReference type="NCBI Taxonomy" id="1121449"/>
    <lineage>
        <taxon>Bacteria</taxon>
        <taxon>Pseudomonadati</taxon>
        <taxon>Thermodesulfobacteriota</taxon>
        <taxon>Desulfovibrionia</taxon>
        <taxon>Desulfovibrionales</taxon>
        <taxon>Desulfovibrionaceae</taxon>
        <taxon>Paucidesulfovibrio</taxon>
    </lineage>
</organism>
<evidence type="ECO:0000256" key="6">
    <source>
        <dbReference type="RuleBase" id="RU004057"/>
    </source>
</evidence>
<keyword evidence="4 8" id="KW-1133">Transmembrane helix</keyword>
<feature type="transmembrane region" description="Helical" evidence="8">
    <location>
        <begin position="7"/>
        <end position="27"/>
    </location>
</feature>
<dbReference type="STRING" id="1121449.SAMN02745704_00900"/>